<dbReference type="SUPFAM" id="SSF55073">
    <property type="entry name" value="Nucleotide cyclase"/>
    <property type="match status" value="2"/>
</dbReference>
<feature type="transmembrane region" description="Helical" evidence="1">
    <location>
        <begin position="74"/>
        <end position="94"/>
    </location>
</feature>
<keyword evidence="4" id="KW-1185">Reference proteome</keyword>
<dbReference type="Proteomes" id="UP001500635">
    <property type="component" value="Unassembled WGS sequence"/>
</dbReference>
<evidence type="ECO:0000259" key="2">
    <source>
        <dbReference type="PROSITE" id="PS50887"/>
    </source>
</evidence>
<dbReference type="PANTHER" id="PTHR45138">
    <property type="entry name" value="REGULATORY COMPONENTS OF SENSORY TRANSDUCTION SYSTEM"/>
    <property type="match status" value="1"/>
</dbReference>
<dbReference type="PROSITE" id="PS50887">
    <property type="entry name" value="GGDEF"/>
    <property type="match status" value="2"/>
</dbReference>
<organism evidence="3 4">
    <name type="scientific">Tsukamurella soli</name>
    <dbReference type="NCBI Taxonomy" id="644556"/>
    <lineage>
        <taxon>Bacteria</taxon>
        <taxon>Bacillati</taxon>
        <taxon>Actinomycetota</taxon>
        <taxon>Actinomycetes</taxon>
        <taxon>Mycobacteriales</taxon>
        <taxon>Tsukamurellaceae</taxon>
        <taxon>Tsukamurella</taxon>
    </lineage>
</organism>
<keyword evidence="1" id="KW-0812">Transmembrane</keyword>
<feature type="transmembrane region" description="Helical" evidence="1">
    <location>
        <begin position="49"/>
        <end position="68"/>
    </location>
</feature>
<keyword evidence="1" id="KW-1133">Transmembrane helix</keyword>
<accession>A0ABP8KFF5</accession>
<sequence>MESDPAWGRTDADVRARPLGRHVTLRRRELGREFAVAFDREGRGLRSELWIVMLVGVGAVLVFHAFLLDVPGALLPWTPLLLIGIGIPVVLRWLSGSQSPLRRWSAALFIAAAYLDVACMMTVRIVCLEHGMDVLPVIVPVCILMSLIVAQIRFVLLAPAILLGLLAIMIAELTLLSVTSGSLFDLMAAVGIVCVSLASAYELENSSRAAWHRQGELDELTRSDSLTGLPNRRHLAQTLSDVVESSAGRGSVVVAIFDVDQFKVFNDELGHPAGDECLRAIGALLRERVDPAHEFAARYAGEEFAIVWRDVEPESARARADRLRRSVGELNIARPEGAGVLTVSAGTAELRVPAGVAPEHSSWLIHALVDRADRALYSAKESGRDRIVHDRTVISAVDQDVPAATHARSATDAFVEPQLRATALGLRFRHPKDEARFRATFEEQGRRTRRFIMVGFLTVVAVLVIFPELLLRLPRSAADFGRWVDAIGFVPAAVLALIGASWHRLRTWSAPIYIGAVTVILTAQMFERVVQTPKGFDVVPFLMPVSVLLSLCVVRIVYSLLMPSMVVLVAAVITCEVATAPMTGNEVLTISTSTLVAFVAVRFAYRLEKSRRLDWSRSIQLEALSLTDPLTRMANRRSFISTLRDELAAGRGPALLLLDVDRFKDYNDRFGHLAGDDCLRTAGSQVRRAADACDGFAARLGGEEFAVILPGGAGVADVAEAVRAAVTGSRPDAGGAASGITASAGLAAWPADTPVADPDAATRRLMERADRALYEAKRNGRARLVSFVVDSSKKSSE</sequence>
<evidence type="ECO:0000313" key="4">
    <source>
        <dbReference type="Proteomes" id="UP001500635"/>
    </source>
</evidence>
<feature type="transmembrane region" description="Helical" evidence="1">
    <location>
        <begin position="106"/>
        <end position="126"/>
    </location>
</feature>
<dbReference type="EMBL" id="BAABFR010000140">
    <property type="protein sequence ID" value="GAA4405556.1"/>
    <property type="molecule type" value="Genomic_DNA"/>
</dbReference>
<dbReference type="InterPro" id="IPR043128">
    <property type="entry name" value="Rev_trsase/Diguanyl_cyclase"/>
</dbReference>
<dbReference type="Pfam" id="PF00990">
    <property type="entry name" value="GGDEF"/>
    <property type="match status" value="2"/>
</dbReference>
<feature type="transmembrane region" description="Helical" evidence="1">
    <location>
        <begin position="483"/>
        <end position="501"/>
    </location>
</feature>
<dbReference type="InterPro" id="IPR050469">
    <property type="entry name" value="Diguanylate_Cyclase"/>
</dbReference>
<feature type="transmembrane region" description="Helical" evidence="1">
    <location>
        <begin position="588"/>
        <end position="605"/>
    </location>
</feature>
<dbReference type="PANTHER" id="PTHR45138:SF9">
    <property type="entry name" value="DIGUANYLATE CYCLASE DGCM-RELATED"/>
    <property type="match status" value="1"/>
</dbReference>
<dbReference type="NCBIfam" id="TIGR00254">
    <property type="entry name" value="GGDEF"/>
    <property type="match status" value="2"/>
</dbReference>
<feature type="transmembrane region" description="Helical" evidence="1">
    <location>
        <begin position="538"/>
        <end position="558"/>
    </location>
</feature>
<feature type="domain" description="GGDEF" evidence="2">
    <location>
        <begin position="651"/>
        <end position="789"/>
    </location>
</feature>
<dbReference type="SMART" id="SM00267">
    <property type="entry name" value="GGDEF"/>
    <property type="match status" value="2"/>
</dbReference>
<feature type="domain" description="GGDEF" evidence="2">
    <location>
        <begin position="250"/>
        <end position="392"/>
    </location>
</feature>
<dbReference type="RefSeq" id="WP_345001160.1">
    <property type="nucleotide sequence ID" value="NZ_BAABFR010000140.1"/>
</dbReference>
<feature type="transmembrane region" description="Helical" evidence="1">
    <location>
        <begin position="182"/>
        <end position="203"/>
    </location>
</feature>
<name>A0ABP8KFF5_9ACTN</name>
<protein>
    <recommendedName>
        <fullName evidence="2">GGDEF domain-containing protein</fullName>
    </recommendedName>
</protein>
<feature type="transmembrane region" description="Helical" evidence="1">
    <location>
        <begin position="565"/>
        <end position="582"/>
    </location>
</feature>
<evidence type="ECO:0000313" key="3">
    <source>
        <dbReference type="EMBL" id="GAA4405556.1"/>
    </source>
</evidence>
<feature type="transmembrane region" description="Helical" evidence="1">
    <location>
        <begin position="156"/>
        <end position="176"/>
    </location>
</feature>
<reference evidence="4" key="1">
    <citation type="journal article" date="2019" name="Int. J. Syst. Evol. Microbiol.">
        <title>The Global Catalogue of Microorganisms (GCM) 10K type strain sequencing project: providing services to taxonomists for standard genome sequencing and annotation.</title>
        <authorList>
            <consortium name="The Broad Institute Genomics Platform"/>
            <consortium name="The Broad Institute Genome Sequencing Center for Infectious Disease"/>
            <person name="Wu L."/>
            <person name="Ma J."/>
        </authorList>
    </citation>
    <scope>NUCLEOTIDE SEQUENCE [LARGE SCALE GENOMIC DNA]</scope>
    <source>
        <strain evidence="4">JCM 17688</strain>
    </source>
</reference>
<feature type="transmembrane region" description="Helical" evidence="1">
    <location>
        <begin position="132"/>
        <end position="149"/>
    </location>
</feature>
<keyword evidence="1" id="KW-0472">Membrane</keyword>
<gene>
    <name evidence="3" type="ORF">GCM10023147_48760</name>
</gene>
<dbReference type="InterPro" id="IPR029787">
    <property type="entry name" value="Nucleotide_cyclase"/>
</dbReference>
<evidence type="ECO:0000256" key="1">
    <source>
        <dbReference type="SAM" id="Phobius"/>
    </source>
</evidence>
<proteinExistence type="predicted"/>
<dbReference type="Gene3D" id="3.30.70.270">
    <property type="match status" value="2"/>
</dbReference>
<comment type="caution">
    <text evidence="3">The sequence shown here is derived from an EMBL/GenBank/DDBJ whole genome shotgun (WGS) entry which is preliminary data.</text>
</comment>
<dbReference type="InterPro" id="IPR000160">
    <property type="entry name" value="GGDEF_dom"/>
</dbReference>
<dbReference type="CDD" id="cd01949">
    <property type="entry name" value="GGDEF"/>
    <property type="match status" value="2"/>
</dbReference>
<feature type="transmembrane region" description="Helical" evidence="1">
    <location>
        <begin position="508"/>
        <end position="526"/>
    </location>
</feature>
<feature type="transmembrane region" description="Helical" evidence="1">
    <location>
        <begin position="451"/>
        <end position="471"/>
    </location>
</feature>